<dbReference type="SUPFAM" id="SSF48557">
    <property type="entry name" value="L-aspartase-like"/>
    <property type="match status" value="1"/>
</dbReference>
<dbReference type="AlphaFoldDB" id="A0A4D4LVA3"/>
<organism evidence="3 4">
    <name type="scientific">Streptomyces avermitilis</name>
    <dbReference type="NCBI Taxonomy" id="33903"/>
    <lineage>
        <taxon>Bacteria</taxon>
        <taxon>Bacillati</taxon>
        <taxon>Actinomycetota</taxon>
        <taxon>Actinomycetes</taxon>
        <taxon>Kitasatosporales</taxon>
        <taxon>Streptomycetaceae</taxon>
        <taxon>Streptomyces</taxon>
    </lineage>
</organism>
<protein>
    <submittedName>
        <fullName evidence="3">Uncharacterized protein</fullName>
    </submittedName>
</protein>
<feature type="compositionally biased region" description="Low complexity" evidence="2">
    <location>
        <begin position="74"/>
        <end position="85"/>
    </location>
</feature>
<gene>
    <name evidence="3" type="ORF">SAV14893_028330</name>
</gene>
<dbReference type="InterPro" id="IPR001106">
    <property type="entry name" value="Aromatic_Lyase"/>
</dbReference>
<comment type="caution">
    <text evidence="3">The sequence shown here is derived from an EMBL/GenBank/DDBJ whole genome shotgun (WGS) entry which is preliminary data.</text>
</comment>
<dbReference type="Proteomes" id="UP000302139">
    <property type="component" value="Unassembled WGS sequence"/>
</dbReference>
<feature type="region of interest" description="Disordered" evidence="2">
    <location>
        <begin position="74"/>
        <end position="94"/>
    </location>
</feature>
<proteinExistence type="predicted"/>
<sequence>MRALRRGASAREIGAPEPQLLDNNDALALISSNALTLGQSALALHELRGLIGATQVVAALSLLAVDGSHEAYAAPCTPPARTAAPPKSPGSCGS</sequence>
<evidence type="ECO:0000313" key="4">
    <source>
        <dbReference type="Proteomes" id="UP000302139"/>
    </source>
</evidence>
<reference evidence="3 4" key="1">
    <citation type="submission" date="2019-04" db="EMBL/GenBank/DDBJ databases">
        <title>Draft genome sequences of Streptomyces avermitilis NBRC 14893.</title>
        <authorList>
            <person name="Komaki H."/>
            <person name="Tamura T."/>
            <person name="Hosoyama A."/>
        </authorList>
    </citation>
    <scope>NUCLEOTIDE SEQUENCE [LARGE SCALE GENOMIC DNA]</scope>
    <source>
        <strain evidence="3 4">NBRC 14893</strain>
    </source>
</reference>
<name>A0A4D4LVA3_STRAX</name>
<evidence type="ECO:0000256" key="2">
    <source>
        <dbReference type="SAM" id="MobiDB-lite"/>
    </source>
</evidence>
<keyword evidence="1" id="KW-0456">Lyase</keyword>
<evidence type="ECO:0000256" key="1">
    <source>
        <dbReference type="ARBA" id="ARBA00023239"/>
    </source>
</evidence>
<accession>A0A4D4LVA3</accession>
<dbReference type="EMBL" id="BJHX01000001">
    <property type="protein sequence ID" value="GDY63440.1"/>
    <property type="molecule type" value="Genomic_DNA"/>
</dbReference>
<dbReference type="GO" id="GO:0016841">
    <property type="term" value="F:ammonia-lyase activity"/>
    <property type="evidence" value="ECO:0007669"/>
    <property type="project" value="UniProtKB-ARBA"/>
</dbReference>
<dbReference type="Pfam" id="PF00221">
    <property type="entry name" value="Lyase_aromatic"/>
    <property type="match status" value="1"/>
</dbReference>
<evidence type="ECO:0000313" key="3">
    <source>
        <dbReference type="EMBL" id="GDY63440.1"/>
    </source>
</evidence>
<dbReference type="InterPro" id="IPR008948">
    <property type="entry name" value="L-Aspartase-like"/>
</dbReference>